<dbReference type="Pfam" id="PF04418">
    <property type="entry name" value="DUF543"/>
    <property type="match status" value="1"/>
</dbReference>
<evidence type="ECO:0000256" key="7">
    <source>
        <dbReference type="ARBA" id="ARBA00023128"/>
    </source>
</evidence>
<keyword evidence="4 9" id="KW-0812">Transmembrane</keyword>
<evidence type="ECO:0000256" key="2">
    <source>
        <dbReference type="ARBA" id="ARBA00004434"/>
    </source>
</evidence>
<proteinExistence type="inferred from homology"/>
<dbReference type="AlphaFoldDB" id="A0A6P8P8S0"/>
<evidence type="ECO:0000313" key="11">
    <source>
        <dbReference type="RefSeq" id="XP_033777195.1"/>
    </source>
</evidence>
<evidence type="ECO:0000256" key="8">
    <source>
        <dbReference type="ARBA" id="ARBA00023136"/>
    </source>
</evidence>
<dbReference type="InterPro" id="IPR007512">
    <property type="entry name" value="Mic10"/>
</dbReference>
<sequence>MSENELGQKCDRCMADTVVKLGAGLGLGIVFSVMFFKRRMWPITFGGGLGLGMAISNCQNDLRAHYMLQGKFVKD</sequence>
<dbReference type="GO" id="GO:0061617">
    <property type="term" value="C:MICOS complex"/>
    <property type="evidence" value="ECO:0007669"/>
    <property type="project" value="UniProtKB-UniRule"/>
</dbReference>
<dbReference type="KEGG" id="gsh:117348809"/>
<keyword evidence="5 9" id="KW-0999">Mitochondrion inner membrane</keyword>
<comment type="similarity">
    <text evidence="3 9">Belongs to the MICOS complex subunit Mic10 family.</text>
</comment>
<evidence type="ECO:0000256" key="6">
    <source>
        <dbReference type="ARBA" id="ARBA00022989"/>
    </source>
</evidence>
<dbReference type="Proteomes" id="UP000515159">
    <property type="component" value="Chromosome 15"/>
</dbReference>
<dbReference type="InParanoid" id="A0A6P8P8S0"/>
<dbReference type="PANTHER" id="PTHR21304">
    <property type="entry name" value="MICOS COMPLEX SUBUNIT MIC10"/>
    <property type="match status" value="1"/>
</dbReference>
<comment type="subcellular location">
    <subcellularLocation>
        <location evidence="2 9">Mitochondrion inner membrane</location>
        <topology evidence="2 9">Single-pass membrane protein</topology>
    </subcellularLocation>
</comment>
<keyword evidence="8 9" id="KW-0472">Membrane</keyword>
<protein>
    <recommendedName>
        <fullName evidence="9">MICOS complex subunit MIC10</fullName>
    </recommendedName>
</protein>
<accession>A0A6P8P8S0</accession>
<evidence type="ECO:0000256" key="9">
    <source>
        <dbReference type="RuleBase" id="RU363011"/>
    </source>
</evidence>
<dbReference type="PANTHER" id="PTHR21304:SF0">
    <property type="entry name" value="MICOS COMPLEX SUBUNIT MIC10"/>
    <property type="match status" value="1"/>
</dbReference>
<feature type="transmembrane region" description="Helical" evidence="9">
    <location>
        <begin position="18"/>
        <end position="36"/>
    </location>
</feature>
<organism evidence="10 11">
    <name type="scientific">Geotrypetes seraphini</name>
    <name type="common">Gaboon caecilian</name>
    <name type="synonym">Caecilia seraphini</name>
    <dbReference type="NCBI Taxonomy" id="260995"/>
    <lineage>
        <taxon>Eukaryota</taxon>
        <taxon>Metazoa</taxon>
        <taxon>Chordata</taxon>
        <taxon>Craniata</taxon>
        <taxon>Vertebrata</taxon>
        <taxon>Euteleostomi</taxon>
        <taxon>Amphibia</taxon>
        <taxon>Gymnophiona</taxon>
        <taxon>Geotrypetes</taxon>
    </lineage>
</organism>
<evidence type="ECO:0000256" key="1">
    <source>
        <dbReference type="ARBA" id="ARBA00002689"/>
    </source>
</evidence>
<evidence type="ECO:0000313" key="10">
    <source>
        <dbReference type="Proteomes" id="UP000515159"/>
    </source>
</evidence>
<dbReference type="RefSeq" id="XP_033777195.1">
    <property type="nucleotide sequence ID" value="XM_033921304.1"/>
</dbReference>
<keyword evidence="10" id="KW-1185">Reference proteome</keyword>
<keyword evidence="7 9" id="KW-0496">Mitochondrion</keyword>
<reference evidence="11" key="1">
    <citation type="submission" date="2025-08" db="UniProtKB">
        <authorList>
            <consortium name="RefSeq"/>
        </authorList>
    </citation>
    <scope>IDENTIFICATION</scope>
</reference>
<evidence type="ECO:0000256" key="3">
    <source>
        <dbReference type="ARBA" id="ARBA00006792"/>
    </source>
</evidence>
<keyword evidence="6 9" id="KW-1133">Transmembrane helix</keyword>
<dbReference type="CTD" id="440574"/>
<dbReference type="FunCoup" id="A0A6P8P8S0">
    <property type="interactions" value="532"/>
</dbReference>
<comment type="function">
    <text evidence="1 9">Component of the MICOS complex, a large protein complex of the mitochondrial inner membrane that plays crucial roles in the maintenance of crista junctions, inner membrane architecture, and formation of contact sites to the outer membrane.</text>
</comment>
<evidence type="ECO:0000256" key="4">
    <source>
        <dbReference type="ARBA" id="ARBA00022692"/>
    </source>
</evidence>
<comment type="subunit">
    <text evidence="9">Component of the mitochondrial contact site and cristae organizing system (MICOS) complex.</text>
</comment>
<dbReference type="GeneID" id="117348809"/>
<gene>
    <name evidence="11" type="primary">MICOS10</name>
</gene>
<dbReference type="OrthoDB" id="1916310at2759"/>
<evidence type="ECO:0000256" key="5">
    <source>
        <dbReference type="ARBA" id="ARBA00022792"/>
    </source>
</evidence>
<name>A0A6P8P8S0_GEOSA</name>